<proteinExistence type="predicted"/>
<dbReference type="Proteomes" id="UP000649617">
    <property type="component" value="Unassembled WGS sequence"/>
</dbReference>
<keyword evidence="2" id="KW-0812">Transmembrane</keyword>
<sequence length="521" mass="57902">MRDLKHKVADKALSFKENHETLAVEYVRELAAADEEVKDIAQNTLEETSKATTSAERFWVGVCKDAHRDHAEASEPSQKPEGPGCGTLQVEVLNLGEETLVRADGKPAAKPVLVMSLHGNRSGALRPGTCNAASFQVMEVLGSDLGVYAFDRGSSKFAIGMEDQAFCGGCLVPLTTLTQRCMKKRFWDVLRSSFSQQVFQADVKLQLLPLHVVRGKWKLEPGEVTGASQPKVQLGSVVLRLTLSLDNTPALLCFRPSDGFQRPAMVESHRGHVSDPFSVLKAAGLAVGRISFALKMDLWKATVDDMRDSLLFSPLLVAWWTLTVLVAPLWTWPFLVQLALSLFAWRLYSLSLQAPVSERRRLYADEGGGVSKDLMKEAMKAQLHIMQLTDSVNAAASQIEKVKFIVAMEDRCLSTICLAAALAISFMLCLPALMLHWIMLSGFWRYLLWLPGSCAVLPKALRSPIFQFLSKLEQQRQELMGNDLERILEGFWQRMPNGTEASHLYLFKEYVLCDDTPATAQ</sequence>
<keyword evidence="1" id="KW-0175">Coiled coil</keyword>
<reference evidence="3" key="1">
    <citation type="submission" date="2021-02" db="EMBL/GenBank/DDBJ databases">
        <authorList>
            <person name="Dougan E. K."/>
            <person name="Rhodes N."/>
            <person name="Thang M."/>
            <person name="Chan C."/>
        </authorList>
    </citation>
    <scope>NUCLEOTIDE SEQUENCE</scope>
</reference>
<keyword evidence="2" id="KW-0472">Membrane</keyword>
<comment type="caution">
    <text evidence="3">The sequence shown here is derived from an EMBL/GenBank/DDBJ whole genome shotgun (WGS) entry which is preliminary data.</text>
</comment>
<evidence type="ECO:0000256" key="2">
    <source>
        <dbReference type="SAM" id="Phobius"/>
    </source>
</evidence>
<evidence type="ECO:0000256" key="1">
    <source>
        <dbReference type="SAM" id="Coils"/>
    </source>
</evidence>
<dbReference type="EMBL" id="CAJNIZ010002695">
    <property type="protein sequence ID" value="CAE7213586.1"/>
    <property type="molecule type" value="Genomic_DNA"/>
</dbReference>
<keyword evidence="2" id="KW-1133">Transmembrane helix</keyword>
<accession>A0A812JR88</accession>
<dbReference type="AlphaFoldDB" id="A0A812JR88"/>
<feature type="transmembrane region" description="Helical" evidence="2">
    <location>
        <begin position="413"/>
        <end position="437"/>
    </location>
</feature>
<gene>
    <name evidence="3" type="ORF">SPIL2461_LOCUS2458</name>
</gene>
<keyword evidence="4" id="KW-1185">Reference proteome</keyword>
<dbReference type="OrthoDB" id="440097at2759"/>
<feature type="transmembrane region" description="Helical" evidence="2">
    <location>
        <begin position="310"/>
        <end position="328"/>
    </location>
</feature>
<evidence type="ECO:0000313" key="3">
    <source>
        <dbReference type="EMBL" id="CAE7213586.1"/>
    </source>
</evidence>
<evidence type="ECO:0008006" key="5">
    <source>
        <dbReference type="Google" id="ProtNLM"/>
    </source>
</evidence>
<protein>
    <recommendedName>
        <fullName evidence="5">Phosphoribosyltransferase C-terminal domain-containing protein</fullName>
    </recommendedName>
</protein>
<name>A0A812JR88_SYMPI</name>
<feature type="coiled-coil region" evidence="1">
    <location>
        <begin position="16"/>
        <end position="43"/>
    </location>
</feature>
<organism evidence="3 4">
    <name type="scientific">Symbiodinium pilosum</name>
    <name type="common">Dinoflagellate</name>
    <dbReference type="NCBI Taxonomy" id="2952"/>
    <lineage>
        <taxon>Eukaryota</taxon>
        <taxon>Sar</taxon>
        <taxon>Alveolata</taxon>
        <taxon>Dinophyceae</taxon>
        <taxon>Suessiales</taxon>
        <taxon>Symbiodiniaceae</taxon>
        <taxon>Symbiodinium</taxon>
    </lineage>
</organism>
<evidence type="ECO:0000313" key="4">
    <source>
        <dbReference type="Proteomes" id="UP000649617"/>
    </source>
</evidence>